<keyword evidence="1" id="KW-0833">Ubl conjugation pathway</keyword>
<dbReference type="Proteomes" id="UP001346149">
    <property type="component" value="Unassembled WGS sequence"/>
</dbReference>
<dbReference type="Gene3D" id="3.10.20.90">
    <property type="entry name" value="Phosphatidylinositol 3-kinase Catalytic Subunit, Chain A, domain 1"/>
    <property type="match status" value="1"/>
</dbReference>
<comment type="caution">
    <text evidence="4">The sequence shown here is derived from an EMBL/GenBank/DDBJ whole genome shotgun (WGS) entry which is preliminary data.</text>
</comment>
<dbReference type="InterPro" id="IPR036249">
    <property type="entry name" value="Thioredoxin-like_sf"/>
</dbReference>
<accession>A0AAN7LS14</accession>
<feature type="compositionally biased region" description="Polar residues" evidence="2">
    <location>
        <begin position="593"/>
        <end position="610"/>
    </location>
</feature>
<evidence type="ECO:0000256" key="1">
    <source>
        <dbReference type="ARBA" id="ARBA00022786"/>
    </source>
</evidence>
<dbReference type="SUPFAM" id="SSF54236">
    <property type="entry name" value="Ubiquitin-like"/>
    <property type="match status" value="1"/>
</dbReference>
<dbReference type="PANTHER" id="PTHR47770">
    <property type="entry name" value="PLANT UBX DOMAIN-CONTAINING PROTEIN 11"/>
    <property type="match status" value="1"/>
</dbReference>
<dbReference type="AlphaFoldDB" id="A0AAN7LS14"/>
<evidence type="ECO:0000256" key="2">
    <source>
        <dbReference type="SAM" id="MobiDB-lite"/>
    </source>
</evidence>
<feature type="domain" description="UBX" evidence="3">
    <location>
        <begin position="391"/>
        <end position="469"/>
    </location>
</feature>
<keyword evidence="5" id="KW-1185">Reference proteome</keyword>
<evidence type="ECO:0000313" key="4">
    <source>
        <dbReference type="EMBL" id="KAK4794368.1"/>
    </source>
</evidence>
<dbReference type="Pfam" id="PF23187">
    <property type="entry name" value="UBX7_N"/>
    <property type="match status" value="1"/>
</dbReference>
<sequence>MAYEENYCFVHALRFRVIKTPKRDSNRGKNLPKDISLAKPARQASTGLQRVDGILRQTYHTFPFKHRGGLILDIGTNPSPQFCCIDRSEMEQSLSSLTFKGSIPDAIAEAKIQKKLFVVYISGGEADSICMENSTWRDLKISESISKYCILLHIAAGSADAANFSGIYPQKCVPCITAVGYNGVQIWQHEGFIDSESLASSLEKAWLSLHIQETTASIMAAALAGRALSYQASSVVPSEQGSPSSALIPSNDCDQSSEAMTSLIEDKGDVEESIKGETTTSAEPLRETTNPVLAETHDSVHDNQCFKMENEVSPSEAREKFLPEITEGSDSQYSNIENECPSSKAKGKHIRDATEGANSARGSSDLILLEKLGSLEEITETDSTQTLPTSSKSSDVHLNIRLPDGVSLQDKFPVTSTLEMVKDYVDENRANDNGPYNLAIPYPRKVFNDQDLIKSLAELELFGRQTLILVPHGRGRSNNSRGAAPVSYPQRDSSAADGEGYFAFAMRVLSYFNPLSYLGGRSNGAPSSSEQEHNYRTNPNGGDSYVPQGRPYSQEPTSWDTMRNRRPTTSRFSSNIHTLKHDEDENRFKDRNSFWNGNSTEYGGDNSQSR</sequence>
<feature type="compositionally biased region" description="Basic and acidic residues" evidence="2">
    <location>
        <begin position="265"/>
        <end position="275"/>
    </location>
</feature>
<dbReference type="InterPro" id="IPR029071">
    <property type="entry name" value="Ubiquitin-like_domsf"/>
</dbReference>
<feature type="region of interest" description="Disordered" evidence="2">
    <location>
        <begin position="265"/>
        <end position="289"/>
    </location>
</feature>
<evidence type="ECO:0000313" key="5">
    <source>
        <dbReference type="Proteomes" id="UP001346149"/>
    </source>
</evidence>
<dbReference type="Pfam" id="PF00789">
    <property type="entry name" value="UBX"/>
    <property type="match status" value="1"/>
</dbReference>
<proteinExistence type="predicted"/>
<dbReference type="EMBL" id="JAXQNO010000007">
    <property type="protein sequence ID" value="KAK4794368.1"/>
    <property type="molecule type" value="Genomic_DNA"/>
</dbReference>
<name>A0AAN7LS14_TRANT</name>
<feature type="compositionally biased region" description="Polar residues" evidence="2">
    <location>
        <begin position="554"/>
        <end position="577"/>
    </location>
</feature>
<dbReference type="PANTHER" id="PTHR47770:SF1">
    <property type="entry name" value="PLANT UBX DOMAIN-CONTAINING PROTEIN 11"/>
    <property type="match status" value="1"/>
</dbReference>
<dbReference type="InterPro" id="IPR001012">
    <property type="entry name" value="UBX_dom"/>
</dbReference>
<reference evidence="4 5" key="1">
    <citation type="journal article" date="2023" name="Hortic Res">
        <title>Pangenome of water caltrop reveals structural variations and asymmetric subgenome divergence after allopolyploidization.</title>
        <authorList>
            <person name="Zhang X."/>
            <person name="Chen Y."/>
            <person name="Wang L."/>
            <person name="Yuan Y."/>
            <person name="Fang M."/>
            <person name="Shi L."/>
            <person name="Lu R."/>
            <person name="Comes H.P."/>
            <person name="Ma Y."/>
            <person name="Chen Y."/>
            <person name="Huang G."/>
            <person name="Zhou Y."/>
            <person name="Zheng Z."/>
            <person name="Qiu Y."/>
        </authorList>
    </citation>
    <scope>NUCLEOTIDE SEQUENCE [LARGE SCALE GENOMIC DNA]</scope>
    <source>
        <strain evidence="4">F231</strain>
    </source>
</reference>
<gene>
    <name evidence="4" type="ORF">SAY86_012362</name>
</gene>
<dbReference type="SMART" id="SM00166">
    <property type="entry name" value="UBX"/>
    <property type="match status" value="1"/>
</dbReference>
<evidence type="ECO:0000259" key="3">
    <source>
        <dbReference type="PROSITE" id="PS50033"/>
    </source>
</evidence>
<dbReference type="SUPFAM" id="SSF52833">
    <property type="entry name" value="Thioredoxin-like"/>
    <property type="match status" value="1"/>
</dbReference>
<protein>
    <recommendedName>
        <fullName evidence="3">UBX domain-containing protein</fullName>
    </recommendedName>
</protein>
<feature type="region of interest" description="Disordered" evidence="2">
    <location>
        <begin position="522"/>
        <end position="610"/>
    </location>
</feature>
<dbReference type="CDD" id="cd01767">
    <property type="entry name" value="UBX"/>
    <property type="match status" value="1"/>
</dbReference>
<feature type="region of interest" description="Disordered" evidence="2">
    <location>
        <begin position="473"/>
        <end position="492"/>
    </location>
</feature>
<feature type="compositionally biased region" description="Polar residues" evidence="2">
    <location>
        <begin position="276"/>
        <end position="289"/>
    </location>
</feature>
<feature type="compositionally biased region" description="Basic and acidic residues" evidence="2">
    <location>
        <begin position="579"/>
        <end position="592"/>
    </location>
</feature>
<dbReference type="Gene3D" id="3.40.30.10">
    <property type="entry name" value="Glutaredoxin"/>
    <property type="match status" value="1"/>
</dbReference>
<dbReference type="PROSITE" id="PS50033">
    <property type="entry name" value="UBX"/>
    <property type="match status" value="1"/>
</dbReference>
<organism evidence="4 5">
    <name type="scientific">Trapa natans</name>
    <name type="common">Water chestnut</name>
    <dbReference type="NCBI Taxonomy" id="22666"/>
    <lineage>
        <taxon>Eukaryota</taxon>
        <taxon>Viridiplantae</taxon>
        <taxon>Streptophyta</taxon>
        <taxon>Embryophyta</taxon>
        <taxon>Tracheophyta</taxon>
        <taxon>Spermatophyta</taxon>
        <taxon>Magnoliopsida</taxon>
        <taxon>eudicotyledons</taxon>
        <taxon>Gunneridae</taxon>
        <taxon>Pentapetalae</taxon>
        <taxon>rosids</taxon>
        <taxon>malvids</taxon>
        <taxon>Myrtales</taxon>
        <taxon>Lythraceae</taxon>
        <taxon>Trapa</taxon>
    </lineage>
</organism>